<name>A0A545UIZ4_9GAMM</name>
<dbReference type="InterPro" id="IPR014347">
    <property type="entry name" value="Tautomerase/MIF_sf"/>
</dbReference>
<keyword evidence="2" id="KW-1185">Reference proteome</keyword>
<dbReference type="RefSeq" id="WP_142891500.1">
    <property type="nucleotide sequence ID" value="NZ_ML660160.1"/>
</dbReference>
<dbReference type="GO" id="GO:0008704">
    <property type="term" value="F:5-carboxymethyl-2-hydroxymuconate delta-isomerase activity"/>
    <property type="evidence" value="ECO:0007669"/>
    <property type="project" value="InterPro"/>
</dbReference>
<organism evidence="1 2">
    <name type="scientific">Aliikangiella coralliicola</name>
    <dbReference type="NCBI Taxonomy" id="2592383"/>
    <lineage>
        <taxon>Bacteria</taxon>
        <taxon>Pseudomonadati</taxon>
        <taxon>Pseudomonadota</taxon>
        <taxon>Gammaproteobacteria</taxon>
        <taxon>Oceanospirillales</taxon>
        <taxon>Pleioneaceae</taxon>
        <taxon>Aliikangiella</taxon>
    </lineage>
</organism>
<reference evidence="1 2" key="1">
    <citation type="submission" date="2019-07" db="EMBL/GenBank/DDBJ databases">
        <title>Draft genome for Aliikangiella sp. M105.</title>
        <authorList>
            <person name="Wang G."/>
        </authorList>
    </citation>
    <scope>NUCLEOTIDE SEQUENCE [LARGE SCALE GENOMIC DNA]</scope>
    <source>
        <strain evidence="1 2">M105</strain>
    </source>
</reference>
<dbReference type="EMBL" id="VIKS01000001">
    <property type="protein sequence ID" value="TQV89436.1"/>
    <property type="molecule type" value="Genomic_DNA"/>
</dbReference>
<dbReference type="PANTHER" id="PTHR37950">
    <property type="entry name" value="4-HYDROXYPHENYLACETATE CATABOLISM PROTEIN"/>
    <property type="match status" value="1"/>
</dbReference>
<evidence type="ECO:0000313" key="2">
    <source>
        <dbReference type="Proteomes" id="UP000315439"/>
    </source>
</evidence>
<dbReference type="SUPFAM" id="SSF55331">
    <property type="entry name" value="Tautomerase/MIF"/>
    <property type="match status" value="1"/>
</dbReference>
<dbReference type="Gene3D" id="3.30.429.10">
    <property type="entry name" value="Macrophage Migration Inhibitory Factor"/>
    <property type="match status" value="1"/>
</dbReference>
<protein>
    <submittedName>
        <fullName evidence="1">5-carboxymethyl-2-hydroxymuconate Delta-isomerase</fullName>
    </submittedName>
</protein>
<proteinExistence type="predicted"/>
<dbReference type="AlphaFoldDB" id="A0A545UIZ4"/>
<dbReference type="OrthoDB" id="9814215at2"/>
<gene>
    <name evidence="1" type="ORF">FLL46_00710</name>
</gene>
<accession>A0A545UIZ4</accession>
<comment type="caution">
    <text evidence="1">The sequence shown here is derived from an EMBL/GenBank/DDBJ whole genome shotgun (WGS) entry which is preliminary data.</text>
</comment>
<sequence length="115" mass="13010">MPHCIIEFATELEERINITTLIDSVHQGALLSELFEEKDIKTRAIAIDYFRTGIEKQPFIHVTVKILSGRSAEQRAALSNSIAHELRKLKISQISLTIEICEIEKSSYVKILTDG</sequence>
<dbReference type="CDD" id="cd00580">
    <property type="entry name" value="CHMI"/>
    <property type="match status" value="1"/>
</dbReference>
<dbReference type="InterPro" id="IPR004220">
    <property type="entry name" value="5-COMe_2-OHmuconate_Isoase"/>
</dbReference>
<dbReference type="Pfam" id="PF02962">
    <property type="entry name" value="CHMI"/>
    <property type="match status" value="1"/>
</dbReference>
<keyword evidence="1" id="KW-0413">Isomerase</keyword>
<dbReference type="Proteomes" id="UP000315439">
    <property type="component" value="Unassembled WGS sequence"/>
</dbReference>
<dbReference type="PANTHER" id="PTHR37950:SF1">
    <property type="entry name" value="4-HYDROXYPHENYLACETATE CATABOLISM PROTEIN"/>
    <property type="match status" value="1"/>
</dbReference>
<evidence type="ECO:0000313" key="1">
    <source>
        <dbReference type="EMBL" id="TQV89436.1"/>
    </source>
</evidence>